<keyword evidence="4 7" id="KW-0547">Nucleotide-binding</keyword>
<dbReference type="PANTHER" id="PTHR48095">
    <property type="entry name" value="PYRUVATE CARBOXYLASE SUBUNIT A"/>
    <property type="match status" value="1"/>
</dbReference>
<dbReference type="GO" id="GO:0016874">
    <property type="term" value="F:ligase activity"/>
    <property type="evidence" value="ECO:0007669"/>
    <property type="project" value="UniProtKB-KW"/>
</dbReference>
<evidence type="ECO:0000256" key="2">
    <source>
        <dbReference type="ARBA" id="ARBA00013263"/>
    </source>
</evidence>
<evidence type="ECO:0000256" key="6">
    <source>
        <dbReference type="ARBA" id="ARBA00048600"/>
    </source>
</evidence>
<dbReference type="EC" id="6.3.4.14" evidence="2"/>
<comment type="caution">
    <text evidence="10">The sequence shown here is derived from an EMBL/GenBank/DDBJ whole genome shotgun (WGS) entry which is preliminary data.</text>
</comment>
<evidence type="ECO:0000256" key="7">
    <source>
        <dbReference type="PROSITE-ProRule" id="PRU00409"/>
    </source>
</evidence>
<evidence type="ECO:0000256" key="5">
    <source>
        <dbReference type="ARBA" id="ARBA00022840"/>
    </source>
</evidence>
<evidence type="ECO:0000259" key="9">
    <source>
        <dbReference type="PROSITE" id="PS50979"/>
    </source>
</evidence>
<gene>
    <name evidence="10" type="ORF">R4I43_26640</name>
</gene>
<name>A0ABU6AHE9_9PSEU</name>
<evidence type="ECO:0000313" key="10">
    <source>
        <dbReference type="EMBL" id="MEB3370988.1"/>
    </source>
</evidence>
<reference evidence="10 11" key="1">
    <citation type="submission" date="2023-10" db="EMBL/GenBank/DDBJ databases">
        <title>Saccharopolyspora sp. nov., isolated from mangrove soil.</title>
        <authorList>
            <person name="Lu Y."/>
            <person name="Liu W."/>
        </authorList>
    </citation>
    <scope>NUCLEOTIDE SEQUENCE [LARGE SCALE GENOMIC DNA]</scope>
    <source>
        <strain evidence="10 11">S2-29</strain>
    </source>
</reference>
<protein>
    <recommendedName>
        <fullName evidence="2">biotin carboxylase</fullName>
        <ecNumber evidence="2">6.3.4.14</ecNumber>
    </recommendedName>
</protein>
<dbReference type="Pfam" id="PF02785">
    <property type="entry name" value="Biotin_carb_C"/>
    <property type="match status" value="1"/>
</dbReference>
<dbReference type="PROSITE" id="PS50975">
    <property type="entry name" value="ATP_GRASP"/>
    <property type="match status" value="1"/>
</dbReference>
<dbReference type="InterPro" id="IPR011764">
    <property type="entry name" value="Biotin_carboxylation_dom"/>
</dbReference>
<sequence length="450" mass="48258">MISKVLIANRGEIALRIARTCRELGIATVAAHSAEDRDSAVVRFADESVQIGPGPAKSSYLSIPALIEAARARTADAIHPGYGFLSENADFAEVCELEGITFIGPTAEVMGRLGDKSSARAIMLDAGLPLLPGSRDALTGAQEAKQLADDIGYPVIIKAVAGGGGRGMAVVRDPDDFDRAFARTRANAQAVFRDGRLYVERYLDSARHVEIQVLGDARGQVVHLGARDCSLQRRHQKLVEESPAPRLDPGIVAEMGDAAVRGARAADYTGAGTFEFLVDGDGRYYFMEVNCRLQVEHPVTEMVTGIDLVREQLRVAAGQPLGYTQDDVQHRGVAIECRLNAEDPARDFAPTPGTLTSCVLPGGPFVRVDTHIEHGYRIPAHYDSLLAKLIVWAPDRDAALAKMRRALAETQIDGAGVSTTAAFLGELLDHPRVRAAEHDTALIGTLTPVA</sequence>
<evidence type="ECO:0000313" key="11">
    <source>
        <dbReference type="Proteomes" id="UP001327093"/>
    </source>
</evidence>
<comment type="function">
    <text evidence="1">This protein is a component of the acetyl coenzyme A carboxylase complex; first, biotin carboxylase catalyzes the carboxylation of the carrier protein and then the transcarboxylase transfers the carboxyl group to form malonyl-CoA.</text>
</comment>
<dbReference type="Gene3D" id="3.30.470.20">
    <property type="entry name" value="ATP-grasp fold, B domain"/>
    <property type="match status" value="1"/>
</dbReference>
<dbReference type="RefSeq" id="WP_324268459.1">
    <property type="nucleotide sequence ID" value="NZ_JAWLNX010000023.1"/>
</dbReference>
<dbReference type="SUPFAM" id="SSF56059">
    <property type="entry name" value="Glutathione synthetase ATP-binding domain-like"/>
    <property type="match status" value="1"/>
</dbReference>
<organism evidence="10 11">
    <name type="scientific">Saccharopolyspora mangrovi</name>
    <dbReference type="NCBI Taxonomy" id="3082379"/>
    <lineage>
        <taxon>Bacteria</taxon>
        <taxon>Bacillati</taxon>
        <taxon>Actinomycetota</taxon>
        <taxon>Actinomycetes</taxon>
        <taxon>Pseudonocardiales</taxon>
        <taxon>Pseudonocardiaceae</taxon>
        <taxon>Saccharopolyspora</taxon>
    </lineage>
</organism>
<feature type="domain" description="Biotin carboxylation" evidence="9">
    <location>
        <begin position="1"/>
        <end position="448"/>
    </location>
</feature>
<comment type="catalytic activity">
    <reaction evidence="6">
        <text>N(6)-biotinyl-L-lysyl-[protein] + hydrogencarbonate + ATP = N(6)-carboxybiotinyl-L-lysyl-[protein] + ADP + phosphate + H(+)</text>
        <dbReference type="Rhea" id="RHEA:13501"/>
        <dbReference type="Rhea" id="RHEA-COMP:10505"/>
        <dbReference type="Rhea" id="RHEA-COMP:10506"/>
        <dbReference type="ChEBI" id="CHEBI:15378"/>
        <dbReference type="ChEBI" id="CHEBI:17544"/>
        <dbReference type="ChEBI" id="CHEBI:30616"/>
        <dbReference type="ChEBI" id="CHEBI:43474"/>
        <dbReference type="ChEBI" id="CHEBI:83144"/>
        <dbReference type="ChEBI" id="CHEBI:83145"/>
        <dbReference type="ChEBI" id="CHEBI:456216"/>
        <dbReference type="EC" id="6.3.4.14"/>
    </reaction>
</comment>
<dbReference type="Pfam" id="PF00289">
    <property type="entry name" value="Biotin_carb_N"/>
    <property type="match status" value="1"/>
</dbReference>
<dbReference type="InterPro" id="IPR005482">
    <property type="entry name" value="Biotin_COase_C"/>
</dbReference>
<dbReference type="InterPro" id="IPR011761">
    <property type="entry name" value="ATP-grasp"/>
</dbReference>
<keyword evidence="3 10" id="KW-0436">Ligase</keyword>
<evidence type="ECO:0000256" key="1">
    <source>
        <dbReference type="ARBA" id="ARBA00003761"/>
    </source>
</evidence>
<dbReference type="NCBIfam" id="NF006367">
    <property type="entry name" value="PRK08591.1"/>
    <property type="match status" value="1"/>
</dbReference>
<dbReference type="Proteomes" id="UP001327093">
    <property type="component" value="Unassembled WGS sequence"/>
</dbReference>
<dbReference type="EMBL" id="JAWLNX010000023">
    <property type="protein sequence ID" value="MEB3370988.1"/>
    <property type="molecule type" value="Genomic_DNA"/>
</dbReference>
<accession>A0ABU6AHE9</accession>
<evidence type="ECO:0000259" key="8">
    <source>
        <dbReference type="PROSITE" id="PS50975"/>
    </source>
</evidence>
<dbReference type="InterPro" id="IPR016185">
    <property type="entry name" value="PreATP-grasp_dom_sf"/>
</dbReference>
<evidence type="ECO:0000256" key="3">
    <source>
        <dbReference type="ARBA" id="ARBA00022598"/>
    </source>
</evidence>
<keyword evidence="5 7" id="KW-0067">ATP-binding</keyword>
<dbReference type="PROSITE" id="PS50979">
    <property type="entry name" value="BC"/>
    <property type="match status" value="1"/>
</dbReference>
<dbReference type="SMART" id="SM00878">
    <property type="entry name" value="Biotin_carb_C"/>
    <property type="match status" value="1"/>
</dbReference>
<dbReference type="InterPro" id="IPR051602">
    <property type="entry name" value="ACC_Biotin_Carboxylase"/>
</dbReference>
<keyword evidence="11" id="KW-1185">Reference proteome</keyword>
<dbReference type="InterPro" id="IPR005481">
    <property type="entry name" value="BC-like_N"/>
</dbReference>
<dbReference type="InterPro" id="IPR011054">
    <property type="entry name" value="Rudment_hybrid_motif"/>
</dbReference>
<dbReference type="InterPro" id="IPR005479">
    <property type="entry name" value="CPAse_ATP-bd"/>
</dbReference>
<dbReference type="Pfam" id="PF02786">
    <property type="entry name" value="CPSase_L_D2"/>
    <property type="match status" value="1"/>
</dbReference>
<dbReference type="SUPFAM" id="SSF52440">
    <property type="entry name" value="PreATP-grasp domain"/>
    <property type="match status" value="1"/>
</dbReference>
<proteinExistence type="predicted"/>
<dbReference type="PANTHER" id="PTHR48095:SF2">
    <property type="entry name" value="BIOTIN CARBOXYLASE, CHLOROPLASTIC"/>
    <property type="match status" value="1"/>
</dbReference>
<feature type="domain" description="ATP-grasp" evidence="8">
    <location>
        <begin position="120"/>
        <end position="317"/>
    </location>
</feature>
<evidence type="ECO:0000256" key="4">
    <source>
        <dbReference type="ARBA" id="ARBA00022741"/>
    </source>
</evidence>
<dbReference type="SUPFAM" id="SSF51246">
    <property type="entry name" value="Rudiment single hybrid motif"/>
    <property type="match status" value="1"/>
</dbReference>